<keyword evidence="2 5" id="KW-0812">Transmembrane</keyword>
<dbReference type="Gene3D" id="1.20.1250.20">
    <property type="entry name" value="MFS general substrate transporter like domains"/>
    <property type="match status" value="1"/>
</dbReference>
<evidence type="ECO:0000313" key="7">
    <source>
        <dbReference type="Proteomes" id="UP000053732"/>
    </source>
</evidence>
<feature type="transmembrane region" description="Helical" evidence="5">
    <location>
        <begin position="198"/>
        <end position="217"/>
    </location>
</feature>
<dbReference type="Pfam" id="PF00083">
    <property type="entry name" value="Sugar_tr"/>
    <property type="match status" value="1"/>
</dbReference>
<evidence type="ECO:0000256" key="1">
    <source>
        <dbReference type="ARBA" id="ARBA00004141"/>
    </source>
</evidence>
<keyword evidence="7" id="KW-1185">Reference proteome</keyword>
<name>A0A0G4PIT1_PENC3</name>
<keyword evidence="4 5" id="KW-0472">Membrane</keyword>
<feature type="transmembrane region" description="Helical" evidence="5">
    <location>
        <begin position="63"/>
        <end position="81"/>
    </location>
</feature>
<comment type="subcellular location">
    <subcellularLocation>
        <location evidence="1">Membrane</location>
        <topology evidence="1">Multi-pass membrane protein</topology>
    </subcellularLocation>
</comment>
<gene>
    <name evidence="6" type="ORF">PCAMFM013_S017g000069</name>
</gene>
<dbReference type="PANTHER" id="PTHR48022:SF11">
    <property type="entry name" value="MONOSACCHARIDE TRANSPORTER (HXT8), PUTATIVE (AFU_ORTHOLOGUE AFUA_2G08120)-RELATED"/>
    <property type="match status" value="1"/>
</dbReference>
<reference evidence="6 7" key="1">
    <citation type="journal article" date="2014" name="Nat. Commun.">
        <title>Multiple recent horizontal transfers of a large genomic region in cheese making fungi.</title>
        <authorList>
            <person name="Cheeseman K."/>
            <person name="Ropars J."/>
            <person name="Renault P."/>
            <person name="Dupont J."/>
            <person name="Gouzy J."/>
            <person name="Branca A."/>
            <person name="Abraham A.L."/>
            <person name="Ceppi M."/>
            <person name="Conseiller E."/>
            <person name="Debuchy R."/>
            <person name="Malagnac F."/>
            <person name="Goarin A."/>
            <person name="Silar P."/>
            <person name="Lacoste S."/>
            <person name="Sallet E."/>
            <person name="Bensimon A."/>
            <person name="Giraud T."/>
            <person name="Brygoo Y."/>
        </authorList>
    </citation>
    <scope>NUCLEOTIDE SEQUENCE [LARGE SCALE GENOMIC DNA]</scope>
    <source>
        <strain evidence="7">FM 013</strain>
    </source>
</reference>
<dbReference type="InterPro" id="IPR036259">
    <property type="entry name" value="MFS_trans_sf"/>
</dbReference>
<keyword evidence="3 5" id="KW-1133">Transmembrane helix</keyword>
<dbReference type="Proteomes" id="UP000053732">
    <property type="component" value="Unassembled WGS sequence"/>
</dbReference>
<dbReference type="EMBL" id="HG793150">
    <property type="protein sequence ID" value="CRL26086.1"/>
    <property type="molecule type" value="Genomic_DNA"/>
</dbReference>
<accession>A0A0G4PIT1</accession>
<feature type="transmembrane region" description="Helical" evidence="5">
    <location>
        <begin position="161"/>
        <end position="186"/>
    </location>
</feature>
<feature type="transmembrane region" description="Helical" evidence="5">
    <location>
        <begin position="128"/>
        <end position="149"/>
    </location>
</feature>
<evidence type="ECO:0000313" key="6">
    <source>
        <dbReference type="EMBL" id="CRL26086.1"/>
    </source>
</evidence>
<dbReference type="PANTHER" id="PTHR48022">
    <property type="entry name" value="PLASTIDIC GLUCOSE TRANSPORTER 4"/>
    <property type="match status" value="1"/>
</dbReference>
<dbReference type="GO" id="GO:0016020">
    <property type="term" value="C:membrane"/>
    <property type="evidence" value="ECO:0007669"/>
    <property type="project" value="UniProtKB-SubCell"/>
</dbReference>
<evidence type="ECO:0000256" key="2">
    <source>
        <dbReference type="ARBA" id="ARBA00022692"/>
    </source>
</evidence>
<dbReference type="SUPFAM" id="SSF103473">
    <property type="entry name" value="MFS general substrate transporter"/>
    <property type="match status" value="1"/>
</dbReference>
<sequence length="264" mass="29214">MLMKNKPEAAWAVVSMLHDGPKEEDHLFALAEFSQMKQQADFDRNLDGSWLQLIKKPSYRKRLILASGISFLDQSTAVLVLNNYGPIFYSALGFDTRNQLILAGARDTIAFLGNILGAVFLDSVGRRRMLLTGFGGCLVTLSVFAATIAEFEKHNTMGTLGVGMTALFAFLLFYAAGVDAPTYVFMSEIFPSHMRSKGMAIAVFIIIMTIGWVWMYIEVFETKCIPLEEMGAKFGDEDGVVVRLSDAMAEAHSKPTKSPQVEKE</sequence>
<dbReference type="GO" id="GO:0005351">
    <property type="term" value="F:carbohydrate:proton symporter activity"/>
    <property type="evidence" value="ECO:0007669"/>
    <property type="project" value="TreeGrafter"/>
</dbReference>
<dbReference type="InterPro" id="IPR050360">
    <property type="entry name" value="MFS_Sugar_Transporters"/>
</dbReference>
<dbReference type="AlphaFoldDB" id="A0A0G4PIT1"/>
<proteinExistence type="predicted"/>
<feature type="transmembrane region" description="Helical" evidence="5">
    <location>
        <begin position="101"/>
        <end position="121"/>
    </location>
</feature>
<evidence type="ECO:0000256" key="5">
    <source>
        <dbReference type="SAM" id="Phobius"/>
    </source>
</evidence>
<evidence type="ECO:0000256" key="3">
    <source>
        <dbReference type="ARBA" id="ARBA00022989"/>
    </source>
</evidence>
<protein>
    <submittedName>
        <fullName evidence="6">Major facilitator superfamily, general substrate transporter</fullName>
    </submittedName>
</protein>
<organism evidence="6 7">
    <name type="scientific">Penicillium camemberti (strain FM 013)</name>
    <dbReference type="NCBI Taxonomy" id="1429867"/>
    <lineage>
        <taxon>Eukaryota</taxon>
        <taxon>Fungi</taxon>
        <taxon>Dikarya</taxon>
        <taxon>Ascomycota</taxon>
        <taxon>Pezizomycotina</taxon>
        <taxon>Eurotiomycetes</taxon>
        <taxon>Eurotiomycetidae</taxon>
        <taxon>Eurotiales</taxon>
        <taxon>Aspergillaceae</taxon>
        <taxon>Penicillium</taxon>
    </lineage>
</organism>
<dbReference type="InterPro" id="IPR005828">
    <property type="entry name" value="MFS_sugar_transport-like"/>
</dbReference>
<evidence type="ECO:0000256" key="4">
    <source>
        <dbReference type="ARBA" id="ARBA00023136"/>
    </source>
</evidence>